<protein>
    <submittedName>
        <fullName evidence="1">Uncharacterized protein</fullName>
    </submittedName>
</protein>
<organism evidence="1 2">
    <name type="scientific">Puccinia graminis f. sp. tritici</name>
    <dbReference type="NCBI Taxonomy" id="56615"/>
    <lineage>
        <taxon>Eukaryota</taxon>
        <taxon>Fungi</taxon>
        <taxon>Dikarya</taxon>
        <taxon>Basidiomycota</taxon>
        <taxon>Pucciniomycotina</taxon>
        <taxon>Pucciniomycetes</taxon>
        <taxon>Pucciniales</taxon>
        <taxon>Pucciniaceae</taxon>
        <taxon>Puccinia</taxon>
    </lineage>
</organism>
<reference evidence="1 2" key="1">
    <citation type="submission" date="2019-05" db="EMBL/GenBank/DDBJ databases">
        <title>Emergence of the Ug99 lineage of the wheat stem rust pathogen through somatic hybridization.</title>
        <authorList>
            <person name="Li F."/>
            <person name="Upadhyaya N.M."/>
            <person name="Sperschneider J."/>
            <person name="Matny O."/>
            <person name="Nguyen-Phuc H."/>
            <person name="Mago R."/>
            <person name="Raley C."/>
            <person name="Miller M.E."/>
            <person name="Silverstein K.A.T."/>
            <person name="Henningsen E."/>
            <person name="Hirsch C.D."/>
            <person name="Visser B."/>
            <person name="Pretorius Z.A."/>
            <person name="Steffenson B.J."/>
            <person name="Schwessinger B."/>
            <person name="Dodds P.N."/>
            <person name="Figueroa M."/>
        </authorList>
    </citation>
    <scope>NUCLEOTIDE SEQUENCE [LARGE SCALE GENOMIC DNA]</scope>
    <source>
        <strain evidence="1">21-0</strain>
    </source>
</reference>
<evidence type="ECO:0000313" key="2">
    <source>
        <dbReference type="Proteomes" id="UP000324748"/>
    </source>
</evidence>
<sequence length="200" mass="22427">MSDQESDEGMFKAMIQANAQLGGGGDSGEQLCRRQLHNPLVIALNMENRRCWIGHRLFRKSWDHVGCGICNLSLHASKSQLDTPRCIFGSFFDHRPPFETIFRQSTLFFPLPDPGENHQSDTLKSVRLMVFLLSIGHSQSSVRWTPGCTPSSGWSRLPSIPWTLSEASKRCPGRPSVRWMLRNQVAGARDGIHPFAGGFF</sequence>
<name>A0A5B0PMD8_PUCGR</name>
<dbReference type="Proteomes" id="UP000324748">
    <property type="component" value="Unassembled WGS sequence"/>
</dbReference>
<evidence type="ECO:0000313" key="1">
    <source>
        <dbReference type="EMBL" id="KAA1101840.1"/>
    </source>
</evidence>
<comment type="caution">
    <text evidence="1">The sequence shown here is derived from an EMBL/GenBank/DDBJ whole genome shotgun (WGS) entry which is preliminary data.</text>
</comment>
<dbReference type="EMBL" id="VSWC01000053">
    <property type="protein sequence ID" value="KAA1101840.1"/>
    <property type="molecule type" value="Genomic_DNA"/>
</dbReference>
<proteinExistence type="predicted"/>
<keyword evidence="2" id="KW-1185">Reference proteome</keyword>
<accession>A0A5B0PMD8</accession>
<gene>
    <name evidence="1" type="ORF">PGT21_031183</name>
</gene>
<dbReference type="AlphaFoldDB" id="A0A5B0PMD8"/>